<dbReference type="Gene3D" id="2.40.128.150">
    <property type="entry name" value="Cysteine proteinases"/>
    <property type="match status" value="1"/>
</dbReference>
<comment type="caution">
    <text evidence="3">The sequence shown here is derived from an EMBL/GenBank/DDBJ whole genome shotgun (WGS) entry which is preliminary data.</text>
</comment>
<dbReference type="Gene3D" id="3.30.2140.10">
    <property type="entry name" value="Arylamine N-acetyltransferase"/>
    <property type="match status" value="1"/>
</dbReference>
<dbReference type="InterPro" id="IPR001447">
    <property type="entry name" value="Arylamine_N-AcTrfase"/>
</dbReference>
<dbReference type="Proteomes" id="UP000650511">
    <property type="component" value="Unassembled WGS sequence"/>
</dbReference>
<dbReference type="EMBL" id="BMHA01000002">
    <property type="protein sequence ID" value="GGI04120.1"/>
    <property type="molecule type" value="Genomic_DNA"/>
</dbReference>
<accession>A0A8J3ETK7</accession>
<proteinExistence type="inferred from homology"/>
<keyword evidence="4" id="KW-1185">Reference proteome</keyword>
<dbReference type="SUPFAM" id="SSF54001">
    <property type="entry name" value="Cysteine proteinases"/>
    <property type="match status" value="1"/>
</dbReference>
<dbReference type="Pfam" id="PF00797">
    <property type="entry name" value="Acetyltransf_2"/>
    <property type="match status" value="1"/>
</dbReference>
<name>A0A8J3ETK7_9ACTN</name>
<dbReference type="OrthoDB" id="7181050at2"/>
<comment type="similarity">
    <text evidence="1 2">Belongs to the arylamine N-acetyltransferase family.</text>
</comment>
<dbReference type="PANTHER" id="PTHR11786">
    <property type="entry name" value="N-HYDROXYARYLAMINE O-ACETYLTRANSFERASE"/>
    <property type="match status" value="1"/>
</dbReference>
<organism evidence="3 4">
    <name type="scientific">Egicoccus halophilus</name>
    <dbReference type="NCBI Taxonomy" id="1670830"/>
    <lineage>
        <taxon>Bacteria</taxon>
        <taxon>Bacillati</taxon>
        <taxon>Actinomycetota</taxon>
        <taxon>Nitriliruptoria</taxon>
        <taxon>Egicoccales</taxon>
        <taxon>Egicoccaceae</taxon>
        <taxon>Egicoccus</taxon>
    </lineage>
</organism>
<gene>
    <name evidence="3" type="ORF">GCM10011354_07470</name>
</gene>
<dbReference type="AlphaFoldDB" id="A0A8J3ETK7"/>
<reference evidence="3" key="1">
    <citation type="journal article" date="2014" name="Int. J. Syst. Evol. Microbiol.">
        <title>Complete genome sequence of Corynebacterium casei LMG S-19264T (=DSM 44701T), isolated from a smear-ripened cheese.</title>
        <authorList>
            <consortium name="US DOE Joint Genome Institute (JGI-PGF)"/>
            <person name="Walter F."/>
            <person name="Albersmeier A."/>
            <person name="Kalinowski J."/>
            <person name="Ruckert C."/>
        </authorList>
    </citation>
    <scope>NUCLEOTIDE SEQUENCE</scope>
    <source>
        <strain evidence="3">CGMCC 1.14988</strain>
    </source>
</reference>
<evidence type="ECO:0000256" key="2">
    <source>
        <dbReference type="RuleBase" id="RU003452"/>
    </source>
</evidence>
<evidence type="ECO:0000313" key="3">
    <source>
        <dbReference type="EMBL" id="GGI04120.1"/>
    </source>
</evidence>
<dbReference type="InterPro" id="IPR038765">
    <property type="entry name" value="Papain-like_cys_pep_sf"/>
</dbReference>
<evidence type="ECO:0000313" key="4">
    <source>
        <dbReference type="Proteomes" id="UP000650511"/>
    </source>
</evidence>
<dbReference type="PANTHER" id="PTHR11786:SF0">
    <property type="entry name" value="ARYLAMINE N-ACETYLTRANSFERASE 4-RELATED"/>
    <property type="match status" value="1"/>
</dbReference>
<dbReference type="RefSeq" id="WP_130650770.1">
    <property type="nucleotide sequence ID" value="NZ_BMHA01000002.1"/>
</dbReference>
<dbReference type="PRINTS" id="PR01543">
    <property type="entry name" value="ANATRNSFRASE"/>
</dbReference>
<dbReference type="GO" id="GO:0016407">
    <property type="term" value="F:acetyltransferase activity"/>
    <property type="evidence" value="ECO:0007669"/>
    <property type="project" value="InterPro"/>
</dbReference>
<reference evidence="3" key="2">
    <citation type="submission" date="2020-09" db="EMBL/GenBank/DDBJ databases">
        <authorList>
            <person name="Sun Q."/>
            <person name="Zhou Y."/>
        </authorList>
    </citation>
    <scope>NUCLEOTIDE SEQUENCE</scope>
    <source>
        <strain evidence="3">CGMCC 1.14988</strain>
    </source>
</reference>
<sequence length="278" mass="30319">MTIPIRDTAAVDVAAYLRRIGVDGEVAPDLPTLFRIVERHTRTIPFENLDPLLGRGVCLEPAVLWDKLVRRGRGGYCFEHSGLLHAVLDELGFAVTALLARVRWGRPDGVSAPRTHQVLLVEFAPTSYLVDVGFGGPTPTAPLALVPDRPQATGHEPCRLRRDGEVVTVEVRRGAGWRPAYDVELQPQSRADLEVANHYTATHPASRFTTALLGARAPAGRRIALADLRLAVHHADGRSEQRQLTNVDALRAALEEDLAVTLPADLDLAALFDRLAPT</sequence>
<evidence type="ECO:0000256" key="1">
    <source>
        <dbReference type="ARBA" id="ARBA00006547"/>
    </source>
</evidence>
<protein>
    <submittedName>
        <fullName evidence="3">Arylamine N-acetyltransferase</fullName>
    </submittedName>
</protein>